<dbReference type="Proteomes" id="UP001642502">
    <property type="component" value="Unassembled WGS sequence"/>
</dbReference>
<reference evidence="10 11" key="1">
    <citation type="submission" date="2024-01" db="EMBL/GenBank/DDBJ databases">
        <authorList>
            <person name="Allen C."/>
            <person name="Tagirdzhanova G."/>
        </authorList>
    </citation>
    <scope>NUCLEOTIDE SEQUENCE [LARGE SCALE GENOMIC DNA]</scope>
    <source>
        <strain evidence="10 11">CBS 119000</strain>
    </source>
</reference>
<evidence type="ECO:0000256" key="5">
    <source>
        <dbReference type="ARBA" id="ARBA00029691"/>
    </source>
</evidence>
<feature type="compositionally biased region" description="Low complexity" evidence="8">
    <location>
        <begin position="57"/>
        <end position="68"/>
    </location>
</feature>
<evidence type="ECO:0000256" key="6">
    <source>
        <dbReference type="ARBA" id="ARBA00046271"/>
    </source>
</evidence>
<evidence type="ECO:0000313" key="11">
    <source>
        <dbReference type="Proteomes" id="UP001642502"/>
    </source>
</evidence>
<feature type="compositionally biased region" description="Low complexity" evidence="8">
    <location>
        <begin position="11"/>
        <end position="22"/>
    </location>
</feature>
<proteinExistence type="inferred from homology"/>
<keyword evidence="7" id="KW-0653">Protein transport</keyword>
<dbReference type="InterPro" id="IPR025655">
    <property type="entry name" value="PEX14"/>
</dbReference>
<name>A0ABP0DGG3_9PEZI</name>
<evidence type="ECO:0000256" key="7">
    <source>
        <dbReference type="RuleBase" id="RU367032"/>
    </source>
</evidence>
<evidence type="ECO:0000256" key="4">
    <source>
        <dbReference type="ARBA" id="ARBA00029502"/>
    </source>
</evidence>
<sequence>MADSDSKLGQAPSESSSEASAPTDNNCSQESEASQVQPTTTVTASETSVNDKVEDAPPTTEVPETTIEQARIFLSDESVQQESRPRKIAFLTGKGLTAAQIDQLLAEEDNKSAATECLAPSRSDSTSAEPAPSLPPIVTYPEFMARPPRPPPLVTPNMFLGALYGSAAVSSLLYATSRLVLAPMVDALTESRGELQAVAADNLSRLLEKLEKTVSIVPEAAKAGPGGVAARSSGASASALLGEDDVSSTTDSTDSYADPTEVFHRDVGIQTSLPPSPALTPRITMDSTVPLTSNALASPAASSARAPSQSRVQADRLNSLVASTRSLGQGCLDLGDLLSEIQTTVTVFRKDVEKLSHPPAYSYGAGMGGGLYGYGSSTYTSSSSKNPGYVTTTRNEPDDEIRKAKENIRRVKGALLTTRTFPMARRDNAA</sequence>
<comment type="subcellular location">
    <subcellularLocation>
        <location evidence="6 7">Peroxisome membrane</location>
    </subcellularLocation>
</comment>
<dbReference type="PANTHER" id="PTHR23058:SF5">
    <property type="entry name" value="PEROXISOMAL MEMBRANE PROTEIN PEX14"/>
    <property type="match status" value="1"/>
</dbReference>
<feature type="domain" description="Peroxisome membrane anchor protein Pex14p N-terminal" evidence="9">
    <location>
        <begin position="64"/>
        <end position="107"/>
    </location>
</feature>
<evidence type="ECO:0000259" key="9">
    <source>
        <dbReference type="Pfam" id="PF04695"/>
    </source>
</evidence>
<accession>A0ABP0DGG3</accession>
<feature type="region of interest" description="Disordered" evidence="8">
    <location>
        <begin position="1"/>
        <end position="69"/>
    </location>
</feature>
<comment type="similarity">
    <text evidence="1 7">Belongs to the peroxin-14 family.</text>
</comment>
<keyword evidence="7" id="KW-0813">Transport</keyword>
<dbReference type="InterPro" id="IPR036388">
    <property type="entry name" value="WH-like_DNA-bd_sf"/>
</dbReference>
<dbReference type="Pfam" id="PF04695">
    <property type="entry name" value="Pex14_N"/>
    <property type="match status" value="1"/>
</dbReference>
<evidence type="ECO:0000256" key="2">
    <source>
        <dbReference type="ARBA" id="ARBA00023010"/>
    </source>
</evidence>
<evidence type="ECO:0000256" key="8">
    <source>
        <dbReference type="SAM" id="MobiDB-lite"/>
    </source>
</evidence>
<keyword evidence="7" id="KW-0472">Membrane</keyword>
<evidence type="ECO:0000313" key="10">
    <source>
        <dbReference type="EMBL" id="CAK7265951.1"/>
    </source>
</evidence>
<feature type="compositionally biased region" description="Polar residues" evidence="8">
    <location>
        <begin position="23"/>
        <end position="48"/>
    </location>
</feature>
<dbReference type="EMBL" id="CAWUON010000015">
    <property type="protein sequence ID" value="CAK7265951.1"/>
    <property type="molecule type" value="Genomic_DNA"/>
</dbReference>
<protein>
    <recommendedName>
        <fullName evidence="4 7">Peroxisomal membrane protein PEX14</fullName>
    </recommendedName>
    <alternativeName>
        <fullName evidence="5 7">Peroxin-14</fullName>
    </alternativeName>
</protein>
<evidence type="ECO:0000256" key="3">
    <source>
        <dbReference type="ARBA" id="ARBA00023140"/>
    </source>
</evidence>
<dbReference type="InterPro" id="IPR006785">
    <property type="entry name" value="Pex14_N"/>
</dbReference>
<organism evidence="10 11">
    <name type="scientific">Sporothrix epigloea</name>
    <dbReference type="NCBI Taxonomy" id="1892477"/>
    <lineage>
        <taxon>Eukaryota</taxon>
        <taxon>Fungi</taxon>
        <taxon>Dikarya</taxon>
        <taxon>Ascomycota</taxon>
        <taxon>Pezizomycotina</taxon>
        <taxon>Sordariomycetes</taxon>
        <taxon>Sordariomycetidae</taxon>
        <taxon>Ophiostomatales</taxon>
        <taxon>Ophiostomataceae</taxon>
        <taxon>Sporothrix</taxon>
    </lineage>
</organism>
<dbReference type="Gene3D" id="1.10.10.10">
    <property type="entry name" value="Winged helix-like DNA-binding domain superfamily/Winged helix DNA-binding domain"/>
    <property type="match status" value="1"/>
</dbReference>
<dbReference type="PANTHER" id="PTHR23058">
    <property type="entry name" value="PEROXISOMAL MEMBRANE PROTEIN PEX14"/>
    <property type="match status" value="1"/>
</dbReference>
<keyword evidence="11" id="KW-1185">Reference proteome</keyword>
<comment type="function">
    <text evidence="7">Component of the PEX13-PEX14 docking complex, a translocon channel that specifically mediates the import of peroxisomal cargo proteins bound to PEX5 receptor. The PEX13-PEX14 docking complex forms a large import pore which can be opened to a diameter of about 9 nm. Mechanistically, PEX5 receptor along with cargo proteins associates with the PEX14 subunit of the PEX13-PEX14 docking complex in the cytosol, leading to the insertion of the receptor into the organelle membrane with the concomitant translocation of the cargo into the peroxisome matrix.</text>
</comment>
<keyword evidence="3 7" id="KW-0576">Peroxisome</keyword>
<evidence type="ECO:0000256" key="1">
    <source>
        <dbReference type="ARBA" id="ARBA00005443"/>
    </source>
</evidence>
<comment type="caution">
    <text evidence="10">The sequence shown here is derived from an EMBL/GenBank/DDBJ whole genome shotgun (WGS) entry which is preliminary data.</text>
</comment>
<gene>
    <name evidence="10" type="ORF">SEPCBS119000_001773</name>
</gene>
<keyword evidence="2" id="KW-0811">Translocation</keyword>